<name>A0AAW1IHQ2_SAPOF</name>
<dbReference type="Proteomes" id="UP001443914">
    <property type="component" value="Unassembled WGS sequence"/>
</dbReference>
<organism evidence="2 3">
    <name type="scientific">Saponaria officinalis</name>
    <name type="common">Common soapwort</name>
    <name type="synonym">Lychnis saponaria</name>
    <dbReference type="NCBI Taxonomy" id="3572"/>
    <lineage>
        <taxon>Eukaryota</taxon>
        <taxon>Viridiplantae</taxon>
        <taxon>Streptophyta</taxon>
        <taxon>Embryophyta</taxon>
        <taxon>Tracheophyta</taxon>
        <taxon>Spermatophyta</taxon>
        <taxon>Magnoliopsida</taxon>
        <taxon>eudicotyledons</taxon>
        <taxon>Gunneridae</taxon>
        <taxon>Pentapetalae</taxon>
        <taxon>Caryophyllales</taxon>
        <taxon>Caryophyllaceae</taxon>
        <taxon>Caryophylleae</taxon>
        <taxon>Saponaria</taxon>
    </lineage>
</organism>
<accession>A0AAW1IHQ2</accession>
<evidence type="ECO:0000313" key="2">
    <source>
        <dbReference type="EMBL" id="KAK9688891.1"/>
    </source>
</evidence>
<protein>
    <recommendedName>
        <fullName evidence="1">Retrotransposon Copia-like N-terminal domain-containing protein</fullName>
    </recommendedName>
</protein>
<dbReference type="PANTHER" id="PTHR37610">
    <property type="entry name" value="CCHC-TYPE DOMAIN-CONTAINING PROTEIN"/>
    <property type="match status" value="1"/>
</dbReference>
<proteinExistence type="predicted"/>
<keyword evidence="3" id="KW-1185">Reference proteome</keyword>
<evidence type="ECO:0000313" key="3">
    <source>
        <dbReference type="Proteomes" id="UP001443914"/>
    </source>
</evidence>
<gene>
    <name evidence="2" type="ORF">RND81_09G019100</name>
</gene>
<evidence type="ECO:0000259" key="1">
    <source>
        <dbReference type="Pfam" id="PF14244"/>
    </source>
</evidence>
<reference evidence="2" key="1">
    <citation type="submission" date="2024-03" db="EMBL/GenBank/DDBJ databases">
        <title>WGS assembly of Saponaria officinalis var. Norfolk2.</title>
        <authorList>
            <person name="Jenkins J."/>
            <person name="Shu S."/>
            <person name="Grimwood J."/>
            <person name="Barry K."/>
            <person name="Goodstein D."/>
            <person name="Schmutz J."/>
            <person name="Leebens-Mack J."/>
            <person name="Osbourn A."/>
        </authorList>
    </citation>
    <scope>NUCLEOTIDE SEQUENCE [LARGE SCALE GENOMIC DNA]</scope>
    <source>
        <strain evidence="2">JIC</strain>
    </source>
</reference>
<dbReference type="InterPro" id="IPR029472">
    <property type="entry name" value="Copia-like_N"/>
</dbReference>
<dbReference type="PANTHER" id="PTHR37610:SF40">
    <property type="entry name" value="OS01G0909600 PROTEIN"/>
    <property type="match status" value="1"/>
</dbReference>
<dbReference type="AlphaFoldDB" id="A0AAW1IHQ2"/>
<dbReference type="EMBL" id="JBDFQZ010000009">
    <property type="protein sequence ID" value="KAK9688891.1"/>
    <property type="molecule type" value="Genomic_DNA"/>
</dbReference>
<sequence>MLLALGSKNKQGFLDGTTVKPSANSPKLQQWTRCDNMVRCWLLNSMVNGIKEGFLSAKSAKLLWSEIKERYGQSNGPLLFQLKKELRNITQENQCVAEYFTSLKRYWDDIEDLEEIPDSSCGVLAGCTCNILKKILEAAFREKVLTFLMGLNDCYENLRTNILSMEPMPGINKVYSMVQQIESQKMITNILSTNQESSALVVNKQGDVANSWNNWRKDGRDFKKARVDDRFCHHCNKEDILRIGVSSCILNFYSRCKQQKSRLAPAGHMFAHQVQTLVEKDPLPSVILHKCRRLCGDGIVGDGNGALLLTSVVQPMAKSIFAIGCYKEPMAKMLFAIGCLLGTDGNTIFMPSVVIRK</sequence>
<feature type="domain" description="Retrotransposon Copia-like N-terminal" evidence="1">
    <location>
        <begin position="1"/>
        <end position="22"/>
    </location>
</feature>
<comment type="caution">
    <text evidence="2">The sequence shown here is derived from an EMBL/GenBank/DDBJ whole genome shotgun (WGS) entry which is preliminary data.</text>
</comment>
<dbReference type="Pfam" id="PF14244">
    <property type="entry name" value="Retrotran_gag_3"/>
    <property type="match status" value="1"/>
</dbReference>